<comment type="caution">
    <text evidence="3">The sequence shown here is derived from an EMBL/GenBank/DDBJ whole genome shotgun (WGS) entry which is preliminary data.</text>
</comment>
<evidence type="ECO:0000313" key="4">
    <source>
        <dbReference type="Proteomes" id="UP000077701"/>
    </source>
</evidence>
<dbReference type="PANTHER" id="PTHR34297">
    <property type="entry name" value="HYPOTHETICAL CYTOSOLIC PROTEIN-RELATED"/>
    <property type="match status" value="1"/>
</dbReference>
<feature type="region of interest" description="Disordered" evidence="2">
    <location>
        <begin position="179"/>
        <end position="199"/>
    </location>
</feature>
<accession>A0A171BX03</accession>
<reference evidence="3 4" key="1">
    <citation type="journal article" date="2016" name="Genome Announc.">
        <title>Draft Genome Sequence of Planomonospora sphaerica JCM9374, a Rare Actinomycete.</title>
        <authorList>
            <person name="Dohra H."/>
            <person name="Suzuki T."/>
            <person name="Inoue Y."/>
            <person name="Kodani S."/>
        </authorList>
    </citation>
    <scope>NUCLEOTIDE SEQUENCE [LARGE SCALE GENOMIC DNA]</scope>
    <source>
        <strain evidence="3 4">JCM 9374</strain>
    </source>
</reference>
<dbReference type="EMBL" id="BDCX01000003">
    <property type="protein sequence ID" value="GAT65710.1"/>
    <property type="molecule type" value="Genomic_DNA"/>
</dbReference>
<dbReference type="STRING" id="161355.PS9374_01343"/>
<dbReference type="Pfam" id="PF03780">
    <property type="entry name" value="Asp23"/>
    <property type="match status" value="1"/>
</dbReference>
<sequence length="199" mass="20048">MTTDVSAAESVEDTVEAAGTAEGIEDIASPAETTAVTPAIAVADPVAPAVRPFSLGLSVASAPEPVSAAVVKGRIKVADEVVEKVAALATLEVTGVADLGEDAGHLAQAHRERSGARRAGRGVGAHVQDRTVAVDVAIVAEYGHVVMDVANEVKTNVARTVSRMLGMRVVEVNVTVDDVRLPGEPGSGGTGDGVPDADA</sequence>
<dbReference type="InterPro" id="IPR005531">
    <property type="entry name" value="Asp23"/>
</dbReference>
<reference evidence="4" key="2">
    <citation type="submission" date="2016-04" db="EMBL/GenBank/DDBJ databases">
        <title>Planomonospora sphaerica JCM9374 whole genome shotgun sequence.</title>
        <authorList>
            <person name="Suzuki T."/>
            <person name="Dohra H."/>
            <person name="Kodani S."/>
        </authorList>
    </citation>
    <scope>NUCLEOTIDE SEQUENCE [LARGE SCALE GENOMIC DNA]</scope>
    <source>
        <strain evidence="4">JCM 9374</strain>
    </source>
</reference>
<proteinExistence type="inferred from homology"/>
<gene>
    <name evidence="3" type="ORF">PS9374_01343</name>
</gene>
<name>A0A171BX03_9ACTN</name>
<dbReference type="AlphaFoldDB" id="A0A171BX03"/>
<evidence type="ECO:0000256" key="1">
    <source>
        <dbReference type="ARBA" id="ARBA00005721"/>
    </source>
</evidence>
<comment type="similarity">
    <text evidence="1">Belongs to the asp23 family.</text>
</comment>
<keyword evidence="4" id="KW-1185">Reference proteome</keyword>
<feature type="region of interest" description="Disordered" evidence="2">
    <location>
        <begin position="1"/>
        <end position="25"/>
    </location>
</feature>
<protein>
    <submittedName>
        <fullName evidence="3">Stress protein, Gls24 family</fullName>
    </submittedName>
</protein>
<evidence type="ECO:0000313" key="3">
    <source>
        <dbReference type="EMBL" id="GAT65710.1"/>
    </source>
</evidence>
<dbReference type="PANTHER" id="PTHR34297:SF3">
    <property type="entry name" value="ALKALINE SHOCK PROTEIN 23"/>
    <property type="match status" value="1"/>
</dbReference>
<dbReference type="Proteomes" id="UP000077701">
    <property type="component" value="Unassembled WGS sequence"/>
</dbReference>
<organism evidence="3 4">
    <name type="scientific">Planomonospora sphaerica</name>
    <dbReference type="NCBI Taxonomy" id="161355"/>
    <lineage>
        <taxon>Bacteria</taxon>
        <taxon>Bacillati</taxon>
        <taxon>Actinomycetota</taxon>
        <taxon>Actinomycetes</taxon>
        <taxon>Streptosporangiales</taxon>
        <taxon>Streptosporangiaceae</taxon>
        <taxon>Planomonospora</taxon>
    </lineage>
</organism>
<evidence type="ECO:0000256" key="2">
    <source>
        <dbReference type="SAM" id="MobiDB-lite"/>
    </source>
</evidence>
<dbReference type="RefSeq" id="WP_196468865.1">
    <property type="nucleotide sequence ID" value="NZ_BDCX01000003.1"/>
</dbReference>